<reference evidence="1 2" key="1">
    <citation type="journal article" date="2017" name="Int. J. Syst. Evol. Microbiol.">
        <title>Photobacterium alginatilyticum sp. nov., a marine bacterium isolated from bottom seawater.</title>
        <authorList>
            <person name="Wang X."/>
            <person name="Wang Y."/>
            <person name="Yang X."/>
            <person name="Sun H."/>
            <person name="Li B."/>
            <person name="Zhang X.H."/>
        </authorList>
    </citation>
    <scope>NUCLEOTIDE SEQUENCE [LARGE SCALE GENOMIC DNA]</scope>
    <source>
        <strain evidence="1 2">P03D4</strain>
    </source>
</reference>
<proteinExistence type="predicted"/>
<dbReference type="Gene3D" id="3.40.190.10">
    <property type="entry name" value="Periplasmic binding protein-like II"/>
    <property type="match status" value="2"/>
</dbReference>
<sequence>MKFVLEQFHEGQSMKDVQLCRVMSYRALCLALLFVGIETNAVTVSQTDSSLFSSVLTVGVISTNPKKQYKFIKPMADYLASNLHAYGIEKGEVIVARNTAQMMNLLEQGKVDVLSETVFTASKLVNESYAELLLLRWKKGVDKYRSVFFVRKDSGIKSLNDLLGKTIAFEDRSSASAFYIPASILLQSGFELQELKSPRELPDANRVGYLFSDEMTASHNEVNISSWVCNGVIMAGAFSDLNWNDEEDLPSQMREELTIIHQSPSFPRSVVLIRSGIDNGLKNEIQRLLLDANDSEAGKAALRRYQSTAKFTHLSSDALDGIAYAEQLREIVEQQLVP</sequence>
<dbReference type="Proteomes" id="UP000738517">
    <property type="component" value="Unassembled WGS sequence"/>
</dbReference>
<dbReference type="Pfam" id="PF12974">
    <property type="entry name" value="Phosphonate-bd"/>
    <property type="match status" value="1"/>
</dbReference>
<evidence type="ECO:0000313" key="1">
    <source>
        <dbReference type="EMBL" id="NBI54732.1"/>
    </source>
</evidence>
<dbReference type="SUPFAM" id="SSF53850">
    <property type="entry name" value="Periplasmic binding protein-like II"/>
    <property type="match status" value="1"/>
</dbReference>
<organism evidence="1 2">
    <name type="scientific">Photobacterium alginatilyticum</name>
    <dbReference type="NCBI Taxonomy" id="1775171"/>
    <lineage>
        <taxon>Bacteria</taxon>
        <taxon>Pseudomonadati</taxon>
        <taxon>Pseudomonadota</taxon>
        <taxon>Gammaproteobacteria</taxon>
        <taxon>Vibrionales</taxon>
        <taxon>Vibrionaceae</taxon>
        <taxon>Photobacterium</taxon>
    </lineage>
</organism>
<dbReference type="PANTHER" id="PTHR35841:SF1">
    <property type="entry name" value="PHOSPHONATES-BINDING PERIPLASMIC PROTEIN"/>
    <property type="match status" value="1"/>
</dbReference>
<keyword evidence="2" id="KW-1185">Reference proteome</keyword>
<comment type="caution">
    <text evidence="1">The sequence shown here is derived from an EMBL/GenBank/DDBJ whole genome shotgun (WGS) entry which is preliminary data.</text>
</comment>
<gene>
    <name evidence="1" type="ORF">EIZ48_19640</name>
</gene>
<dbReference type="PANTHER" id="PTHR35841">
    <property type="entry name" value="PHOSPHONATES-BINDING PERIPLASMIC PROTEIN"/>
    <property type="match status" value="1"/>
</dbReference>
<dbReference type="RefSeq" id="WP_160655124.1">
    <property type="nucleotide sequence ID" value="NZ_RSEJ01000023.1"/>
</dbReference>
<evidence type="ECO:0000313" key="2">
    <source>
        <dbReference type="Proteomes" id="UP000738517"/>
    </source>
</evidence>
<dbReference type="EMBL" id="RSEJ01000023">
    <property type="protein sequence ID" value="NBI54732.1"/>
    <property type="molecule type" value="Genomic_DNA"/>
</dbReference>
<protein>
    <submittedName>
        <fullName evidence="1">Phosphate/phosphite/phosphonate ABC transporter substrate-binding protein</fullName>
    </submittedName>
</protein>
<name>A0ABW9YLK5_9GAMM</name>
<accession>A0ABW9YLK5</accession>